<dbReference type="AlphaFoldDB" id="A0A699X7N4"/>
<feature type="non-terminal residue" evidence="1">
    <location>
        <position position="1"/>
    </location>
</feature>
<evidence type="ECO:0000313" key="1">
    <source>
        <dbReference type="EMBL" id="GFD55707.1"/>
    </source>
</evidence>
<comment type="caution">
    <text evidence="1">The sequence shown here is derived from an EMBL/GenBank/DDBJ whole genome shotgun (WGS) entry which is preliminary data.</text>
</comment>
<feature type="non-terminal residue" evidence="1">
    <location>
        <position position="75"/>
    </location>
</feature>
<protein>
    <submittedName>
        <fullName evidence="1">Uncharacterized protein</fullName>
    </submittedName>
</protein>
<name>A0A699X7N4_TANCI</name>
<dbReference type="EMBL" id="BKCJ011820792">
    <property type="protein sequence ID" value="GFD55707.1"/>
    <property type="molecule type" value="Genomic_DNA"/>
</dbReference>
<proteinExistence type="predicted"/>
<reference evidence="1" key="1">
    <citation type="journal article" date="2019" name="Sci. Rep.">
        <title>Draft genome of Tanacetum cinerariifolium, the natural source of mosquito coil.</title>
        <authorList>
            <person name="Yamashiro T."/>
            <person name="Shiraishi A."/>
            <person name="Satake H."/>
            <person name="Nakayama K."/>
        </authorList>
    </citation>
    <scope>NUCLEOTIDE SEQUENCE</scope>
</reference>
<sequence>ATLRCAMNDESNPARDHYQADALSEDLVARVQRMLSELGDGPLTHQQLASFDQFHSGGLKATADFIAMLNIKPGM</sequence>
<gene>
    <name evidence="1" type="ORF">Tci_927676</name>
</gene>
<accession>A0A699X7N4</accession>
<organism evidence="1">
    <name type="scientific">Tanacetum cinerariifolium</name>
    <name type="common">Dalmatian daisy</name>
    <name type="synonym">Chrysanthemum cinerariifolium</name>
    <dbReference type="NCBI Taxonomy" id="118510"/>
    <lineage>
        <taxon>Eukaryota</taxon>
        <taxon>Viridiplantae</taxon>
        <taxon>Streptophyta</taxon>
        <taxon>Embryophyta</taxon>
        <taxon>Tracheophyta</taxon>
        <taxon>Spermatophyta</taxon>
        <taxon>Magnoliopsida</taxon>
        <taxon>eudicotyledons</taxon>
        <taxon>Gunneridae</taxon>
        <taxon>Pentapetalae</taxon>
        <taxon>asterids</taxon>
        <taxon>campanulids</taxon>
        <taxon>Asterales</taxon>
        <taxon>Asteraceae</taxon>
        <taxon>Asteroideae</taxon>
        <taxon>Anthemideae</taxon>
        <taxon>Anthemidinae</taxon>
        <taxon>Tanacetum</taxon>
    </lineage>
</organism>